<evidence type="ECO:0000313" key="9">
    <source>
        <dbReference type="EMBL" id="MCR8634980.1"/>
    </source>
</evidence>
<keyword evidence="5 7" id="KW-1133">Transmembrane helix</keyword>
<keyword evidence="10" id="KW-1185">Reference proteome</keyword>
<evidence type="ECO:0000256" key="4">
    <source>
        <dbReference type="ARBA" id="ARBA00022692"/>
    </source>
</evidence>
<evidence type="ECO:0000256" key="3">
    <source>
        <dbReference type="ARBA" id="ARBA00022475"/>
    </source>
</evidence>
<dbReference type="InterPro" id="IPR035906">
    <property type="entry name" value="MetI-like_sf"/>
</dbReference>
<comment type="similarity">
    <text evidence="7">Belongs to the binding-protein-dependent transport system permease family.</text>
</comment>
<proteinExistence type="inferred from homology"/>
<protein>
    <submittedName>
        <fullName evidence="9">ABC transporter permease</fullName>
    </submittedName>
</protein>
<dbReference type="SUPFAM" id="SSF161098">
    <property type="entry name" value="MetI-like"/>
    <property type="match status" value="1"/>
</dbReference>
<dbReference type="EMBL" id="JANQBD010000023">
    <property type="protein sequence ID" value="MCR8634980.1"/>
    <property type="molecule type" value="Genomic_DNA"/>
</dbReference>
<dbReference type="RefSeq" id="WP_258216527.1">
    <property type="nucleotide sequence ID" value="NZ_JANQBD010000023.1"/>
</dbReference>
<dbReference type="Pfam" id="PF00528">
    <property type="entry name" value="BPD_transp_1"/>
    <property type="match status" value="1"/>
</dbReference>
<dbReference type="InterPro" id="IPR045621">
    <property type="entry name" value="BPD_transp_1_N"/>
</dbReference>
<evidence type="ECO:0000313" key="10">
    <source>
        <dbReference type="Proteomes" id="UP001300012"/>
    </source>
</evidence>
<dbReference type="PROSITE" id="PS50928">
    <property type="entry name" value="ABC_TM1"/>
    <property type="match status" value="1"/>
</dbReference>
<keyword evidence="3" id="KW-1003">Cell membrane</keyword>
<evidence type="ECO:0000256" key="1">
    <source>
        <dbReference type="ARBA" id="ARBA00004651"/>
    </source>
</evidence>
<gene>
    <name evidence="9" type="ORF">NV381_27650</name>
</gene>
<comment type="caution">
    <text evidence="9">The sequence shown here is derived from an EMBL/GenBank/DDBJ whole genome shotgun (WGS) entry which is preliminary data.</text>
</comment>
<evidence type="ECO:0000259" key="8">
    <source>
        <dbReference type="PROSITE" id="PS50928"/>
    </source>
</evidence>
<dbReference type="PANTHER" id="PTHR43163">
    <property type="entry name" value="DIPEPTIDE TRANSPORT SYSTEM PERMEASE PROTEIN DPPB-RELATED"/>
    <property type="match status" value="1"/>
</dbReference>
<reference evidence="9 10" key="1">
    <citation type="submission" date="2022-08" db="EMBL/GenBank/DDBJ databases">
        <title>Paenibacillus endoradicis sp. nov., Paenibacillus radicibacter sp. nov and Paenibacillus pararadicis sp. nov., three cold-adapted plant growth-promoting bacteria isolated from root of Larix gmelinii in Great Khingan.</title>
        <authorList>
            <person name="Xue H."/>
        </authorList>
    </citation>
    <scope>NUCLEOTIDE SEQUENCE [LARGE SCALE GENOMIC DNA]</scope>
    <source>
        <strain evidence="9 10">N5-1-1-5</strain>
    </source>
</reference>
<dbReference type="Gene3D" id="1.10.3720.10">
    <property type="entry name" value="MetI-like"/>
    <property type="match status" value="1"/>
</dbReference>
<dbReference type="Pfam" id="PF19300">
    <property type="entry name" value="BPD_transp_1_N"/>
    <property type="match status" value="1"/>
</dbReference>
<evidence type="ECO:0000256" key="2">
    <source>
        <dbReference type="ARBA" id="ARBA00022448"/>
    </source>
</evidence>
<dbReference type="Proteomes" id="UP001300012">
    <property type="component" value="Unassembled WGS sequence"/>
</dbReference>
<accession>A0ABT1YSM8</accession>
<organism evidence="9 10">
    <name type="scientific">Paenibacillus radicis</name>
    <name type="common">ex Xue et al. 2023</name>
    <dbReference type="NCBI Taxonomy" id="2972489"/>
    <lineage>
        <taxon>Bacteria</taxon>
        <taxon>Bacillati</taxon>
        <taxon>Bacillota</taxon>
        <taxon>Bacilli</taxon>
        <taxon>Bacillales</taxon>
        <taxon>Paenibacillaceae</taxon>
        <taxon>Paenibacillus</taxon>
    </lineage>
</organism>
<dbReference type="PANTHER" id="PTHR43163:SF6">
    <property type="entry name" value="DIPEPTIDE TRANSPORT SYSTEM PERMEASE PROTEIN DPPB-RELATED"/>
    <property type="match status" value="1"/>
</dbReference>
<keyword evidence="6 7" id="KW-0472">Membrane</keyword>
<feature type="transmembrane region" description="Helical" evidence="7">
    <location>
        <begin position="273"/>
        <end position="299"/>
    </location>
</feature>
<feature type="domain" description="ABC transmembrane type-1" evidence="8">
    <location>
        <begin position="95"/>
        <end position="296"/>
    </location>
</feature>
<feature type="transmembrane region" description="Helical" evidence="7">
    <location>
        <begin position="130"/>
        <end position="154"/>
    </location>
</feature>
<evidence type="ECO:0000256" key="7">
    <source>
        <dbReference type="RuleBase" id="RU363032"/>
    </source>
</evidence>
<sequence>MLRYILRRLIYMVITLWLIVSFTFVLMKNLPGDPFGEESLKLTVEQKKLLYAQYGLDKPVWEQYLKYMNNVIHGDLGVSYAFPTRKVTDIIAQGFPASLELGLWALVIAIIVGLILGIIASLNHNKGWDIAAMFTAIAGISIPSFVLGPLLSYYIGVKLGWLPAGMWTGASSRVLPSIALSLGTIAILARLMRTSMLDVLNLDYIKTAKSKGLSQRAIVVRHTLRNAILPVVTVLGPVFVNLITGTLVVEQIFVVPGLGKHFVQSIYSNDYTMITGLTIFYSFLLVVVLFLTDILYGLVDPRIRLAKGGSK</sequence>
<feature type="transmembrane region" description="Helical" evidence="7">
    <location>
        <begin position="103"/>
        <end position="123"/>
    </location>
</feature>
<evidence type="ECO:0000256" key="6">
    <source>
        <dbReference type="ARBA" id="ARBA00023136"/>
    </source>
</evidence>
<feature type="transmembrane region" description="Helical" evidence="7">
    <location>
        <begin position="9"/>
        <end position="27"/>
    </location>
</feature>
<name>A0ABT1YSM8_9BACL</name>
<keyword evidence="4 7" id="KW-0812">Transmembrane</keyword>
<feature type="transmembrane region" description="Helical" evidence="7">
    <location>
        <begin position="174"/>
        <end position="192"/>
    </location>
</feature>
<feature type="transmembrane region" description="Helical" evidence="7">
    <location>
        <begin position="227"/>
        <end position="253"/>
    </location>
</feature>
<evidence type="ECO:0000256" key="5">
    <source>
        <dbReference type="ARBA" id="ARBA00022989"/>
    </source>
</evidence>
<keyword evidence="2 7" id="KW-0813">Transport</keyword>
<dbReference type="CDD" id="cd06261">
    <property type="entry name" value="TM_PBP2"/>
    <property type="match status" value="1"/>
</dbReference>
<comment type="subcellular location">
    <subcellularLocation>
        <location evidence="1 7">Cell membrane</location>
        <topology evidence="1 7">Multi-pass membrane protein</topology>
    </subcellularLocation>
</comment>
<dbReference type="InterPro" id="IPR000515">
    <property type="entry name" value="MetI-like"/>
</dbReference>